<dbReference type="EMBL" id="JAFLVX010000015">
    <property type="protein sequence ID" value="MBO0476516.1"/>
    <property type="molecule type" value="Genomic_DNA"/>
</dbReference>
<keyword evidence="2" id="KW-1185">Reference proteome</keyword>
<reference evidence="1 2" key="1">
    <citation type="submission" date="2021-03" db="EMBL/GenBank/DDBJ databases">
        <title>Enterococcal diversity collection.</title>
        <authorList>
            <person name="Gilmore M.S."/>
            <person name="Schwartzman J."/>
            <person name="Van Tyne D."/>
            <person name="Martin M."/>
            <person name="Earl A.M."/>
            <person name="Manson A.L."/>
            <person name="Straub T."/>
            <person name="Salamzade R."/>
            <person name="Saavedra J."/>
            <person name="Lebreton F."/>
            <person name="Prichula J."/>
            <person name="Schaufler K."/>
            <person name="Gaca A."/>
            <person name="Sgardioli B."/>
            <person name="Wagenaar J."/>
            <person name="Strong T."/>
        </authorList>
    </citation>
    <scope>NUCLEOTIDE SEQUENCE [LARGE SCALE GENOMIC DNA]</scope>
    <source>
        <strain evidence="1 2">DIV0080</strain>
    </source>
</reference>
<dbReference type="Pfam" id="PF15980">
    <property type="entry name" value="ComGF"/>
    <property type="match status" value="1"/>
</dbReference>
<dbReference type="Proteomes" id="UP000664857">
    <property type="component" value="Unassembled WGS sequence"/>
</dbReference>
<evidence type="ECO:0000313" key="2">
    <source>
        <dbReference type="Proteomes" id="UP000664857"/>
    </source>
</evidence>
<proteinExistence type="predicted"/>
<name>A0ABS3HSA0_9ENTE</name>
<sequence>MKSMTRVESTIKKSDYLEVQIGKIQLDLERRGLVFSEIKGNQLIYKNDKGENVTFEFYQNMIRKRVSGEGHQPIMTGVKSVRYQEINEVIEMEVTTLEKETYCYFLFPW</sequence>
<accession>A0ABS3HSA0</accession>
<evidence type="ECO:0000313" key="1">
    <source>
        <dbReference type="EMBL" id="MBO0476516.1"/>
    </source>
</evidence>
<comment type="caution">
    <text evidence="1">The sequence shown here is derived from an EMBL/GenBank/DDBJ whole genome shotgun (WGS) entry which is preliminary data.</text>
</comment>
<gene>
    <name evidence="1" type="ORF">DOK76_05505</name>
</gene>
<dbReference type="InterPro" id="IPR016977">
    <property type="entry name" value="ComGF"/>
</dbReference>
<protein>
    <submittedName>
        <fullName evidence="1">ComGF family competence protein</fullName>
    </submittedName>
</protein>
<organism evidence="1 2">
    <name type="scientific">Candidatus Vagococcus giribetii</name>
    <dbReference type="NCBI Taxonomy" id="2230876"/>
    <lineage>
        <taxon>Bacteria</taxon>
        <taxon>Bacillati</taxon>
        <taxon>Bacillota</taxon>
        <taxon>Bacilli</taxon>
        <taxon>Lactobacillales</taxon>
        <taxon>Enterococcaceae</taxon>
        <taxon>Vagococcus</taxon>
    </lineage>
</organism>